<gene>
    <name evidence="1" type="ORF">H9841_01790</name>
</gene>
<dbReference type="EMBL" id="DXDX01000038">
    <property type="protein sequence ID" value="HIY20620.1"/>
    <property type="molecule type" value="Genomic_DNA"/>
</dbReference>
<accession>A0A9D1Y6T0</accession>
<comment type="caution">
    <text evidence="1">The sequence shown here is derived from an EMBL/GenBank/DDBJ whole genome shotgun (WGS) entry which is preliminary data.</text>
</comment>
<dbReference type="InterPro" id="IPR024211">
    <property type="entry name" value="DUF3841"/>
</dbReference>
<evidence type="ECO:0000313" key="2">
    <source>
        <dbReference type="Proteomes" id="UP000823868"/>
    </source>
</evidence>
<reference evidence="1" key="2">
    <citation type="submission" date="2021-04" db="EMBL/GenBank/DDBJ databases">
        <authorList>
            <person name="Gilroy R."/>
        </authorList>
    </citation>
    <scope>NUCLEOTIDE SEQUENCE</scope>
    <source>
        <strain evidence="1">ChiBcec16_6824</strain>
    </source>
</reference>
<reference evidence="1" key="1">
    <citation type="journal article" date="2021" name="PeerJ">
        <title>Extensive microbial diversity within the chicken gut microbiome revealed by metagenomics and culture.</title>
        <authorList>
            <person name="Gilroy R."/>
            <person name="Ravi A."/>
            <person name="Getino M."/>
            <person name="Pursley I."/>
            <person name="Horton D.L."/>
            <person name="Alikhan N.F."/>
            <person name="Baker D."/>
            <person name="Gharbi K."/>
            <person name="Hall N."/>
            <person name="Watson M."/>
            <person name="Adriaenssens E.M."/>
            <person name="Foster-Nyarko E."/>
            <person name="Jarju S."/>
            <person name="Secka A."/>
            <person name="Antonio M."/>
            <person name="Oren A."/>
            <person name="Chaudhuri R.R."/>
            <person name="La Ragione R."/>
            <person name="Hildebrand F."/>
            <person name="Pallen M.J."/>
        </authorList>
    </citation>
    <scope>NUCLEOTIDE SEQUENCE</scope>
    <source>
        <strain evidence="1">ChiBcec16_6824</strain>
    </source>
</reference>
<dbReference type="Pfam" id="PF12952">
    <property type="entry name" value="DUF3841"/>
    <property type="match status" value="1"/>
</dbReference>
<organism evidence="1 2">
    <name type="scientific">Candidatus Flavonifractor merdigallinarum</name>
    <dbReference type="NCBI Taxonomy" id="2838589"/>
    <lineage>
        <taxon>Bacteria</taxon>
        <taxon>Bacillati</taxon>
        <taxon>Bacillota</taxon>
        <taxon>Clostridia</taxon>
        <taxon>Eubacteriales</taxon>
        <taxon>Oscillospiraceae</taxon>
        <taxon>Flavonifractor</taxon>
    </lineage>
</organism>
<sequence>MSDTILLWTAQRPIVLDTLEREGVYRVLRSFVEQKYGESGWNFQTAYQFFVQAARQVLPPPAGAESPVWCWPDPRWVGLDGDCTLLRLTVPRAQVLLFDSRQWNAILNLSYLPTDAQDQAAFERELARQGVKSPLDLFRTPFYPQLRRRVENSWKQLFAPGAALDPRYTQAAVWELRREWVELCPTK</sequence>
<proteinExistence type="predicted"/>
<evidence type="ECO:0000313" key="1">
    <source>
        <dbReference type="EMBL" id="HIY20620.1"/>
    </source>
</evidence>
<name>A0A9D1Y6T0_9FIRM</name>
<dbReference type="Proteomes" id="UP000823868">
    <property type="component" value="Unassembled WGS sequence"/>
</dbReference>
<dbReference type="AlphaFoldDB" id="A0A9D1Y6T0"/>
<protein>
    <submittedName>
        <fullName evidence="1">DUF3841 domain-containing protein</fullName>
    </submittedName>
</protein>